<evidence type="ECO:0000256" key="1">
    <source>
        <dbReference type="SAM" id="MobiDB-lite"/>
    </source>
</evidence>
<dbReference type="AlphaFoldDB" id="A0AAE0ZC27"/>
<name>A0AAE0ZC27_9GAST</name>
<sequence length="134" mass="14720">MEKNIIPKNNTTRPLNIFHNLLFQRPLVPVQTAWETKINVEKGIAFPTCWHLPSSKEHPTLSDRLESPHRKSADGAGQGCGPPTEIPDLQHPRPCIRCQVVSTAPPQACNGPMTAQLEQPTDKQDPSVISLGSS</sequence>
<proteinExistence type="predicted"/>
<feature type="region of interest" description="Disordered" evidence="1">
    <location>
        <begin position="107"/>
        <end position="134"/>
    </location>
</feature>
<keyword evidence="3" id="KW-1185">Reference proteome</keyword>
<evidence type="ECO:0000313" key="2">
    <source>
        <dbReference type="EMBL" id="KAK3766131.1"/>
    </source>
</evidence>
<comment type="caution">
    <text evidence="2">The sequence shown here is derived from an EMBL/GenBank/DDBJ whole genome shotgun (WGS) entry which is preliminary data.</text>
</comment>
<reference evidence="2" key="1">
    <citation type="journal article" date="2023" name="G3 (Bethesda)">
        <title>A reference genome for the long-term kleptoplast-retaining sea slug Elysia crispata morphotype clarki.</title>
        <authorList>
            <person name="Eastman K.E."/>
            <person name="Pendleton A.L."/>
            <person name="Shaikh M.A."/>
            <person name="Suttiyut T."/>
            <person name="Ogas R."/>
            <person name="Tomko P."/>
            <person name="Gavelis G."/>
            <person name="Widhalm J.R."/>
            <person name="Wisecaver J.H."/>
        </authorList>
    </citation>
    <scope>NUCLEOTIDE SEQUENCE</scope>
    <source>
        <strain evidence="2">ECLA1</strain>
    </source>
</reference>
<dbReference type="EMBL" id="JAWDGP010004261">
    <property type="protein sequence ID" value="KAK3766131.1"/>
    <property type="molecule type" value="Genomic_DNA"/>
</dbReference>
<dbReference type="Proteomes" id="UP001283361">
    <property type="component" value="Unassembled WGS sequence"/>
</dbReference>
<gene>
    <name evidence="2" type="ORF">RRG08_065849</name>
</gene>
<feature type="region of interest" description="Disordered" evidence="1">
    <location>
        <begin position="56"/>
        <end position="91"/>
    </location>
</feature>
<organism evidence="2 3">
    <name type="scientific">Elysia crispata</name>
    <name type="common">lettuce slug</name>
    <dbReference type="NCBI Taxonomy" id="231223"/>
    <lineage>
        <taxon>Eukaryota</taxon>
        <taxon>Metazoa</taxon>
        <taxon>Spiralia</taxon>
        <taxon>Lophotrochozoa</taxon>
        <taxon>Mollusca</taxon>
        <taxon>Gastropoda</taxon>
        <taxon>Heterobranchia</taxon>
        <taxon>Euthyneura</taxon>
        <taxon>Panpulmonata</taxon>
        <taxon>Sacoglossa</taxon>
        <taxon>Placobranchoidea</taxon>
        <taxon>Plakobranchidae</taxon>
        <taxon>Elysia</taxon>
    </lineage>
</organism>
<feature type="compositionally biased region" description="Basic and acidic residues" evidence="1">
    <location>
        <begin position="56"/>
        <end position="73"/>
    </location>
</feature>
<evidence type="ECO:0000313" key="3">
    <source>
        <dbReference type="Proteomes" id="UP001283361"/>
    </source>
</evidence>
<protein>
    <submittedName>
        <fullName evidence="2">Uncharacterized protein</fullName>
    </submittedName>
</protein>
<accession>A0AAE0ZC27</accession>